<evidence type="ECO:0000313" key="12">
    <source>
        <dbReference type="Proteomes" id="UP000449547"/>
    </source>
</evidence>
<dbReference type="PANTHER" id="PTHR35784:SF1">
    <property type="entry name" value="MEDIATOR OF RNA POLYMERASE II TRANSCRIPTION SUBUNIT 5"/>
    <property type="match status" value="1"/>
</dbReference>
<dbReference type="OMA" id="MVINICG"/>
<evidence type="ECO:0000256" key="5">
    <source>
        <dbReference type="ARBA" id="ARBA00023159"/>
    </source>
</evidence>
<keyword evidence="5 9" id="KW-0010">Activator</keyword>
<reference evidence="11 12" key="1">
    <citation type="submission" date="2019-07" db="EMBL/GenBank/DDBJ databases">
        <title>Genome assembly of two rare yeast pathogens: Diutina rugosa and Trichomonascus ciferrii.</title>
        <authorList>
            <person name="Mixao V."/>
            <person name="Saus E."/>
            <person name="Hansen A."/>
            <person name="Lass-Flor C."/>
            <person name="Gabaldon T."/>
        </authorList>
    </citation>
    <scope>NUCLEOTIDE SEQUENCE [LARGE SCALE GENOMIC DNA]</scope>
    <source>
        <strain evidence="11 12">CBS 613</strain>
    </source>
</reference>
<keyword evidence="7 9" id="KW-0539">Nucleus</keyword>
<comment type="caution">
    <text evidence="11">The sequence shown here is derived from an EMBL/GenBank/DDBJ whole genome shotgun (WGS) entry which is preliminary data.</text>
</comment>
<name>A0A642UKR3_DIURU</name>
<evidence type="ECO:0000256" key="6">
    <source>
        <dbReference type="ARBA" id="ARBA00023163"/>
    </source>
</evidence>
<keyword evidence="6 9" id="KW-0804">Transcription</keyword>
<gene>
    <name evidence="9" type="primary">MED5</name>
    <name evidence="11" type="ORF">DIURU_003360</name>
</gene>
<keyword evidence="4 9" id="KW-0805">Transcription regulation</keyword>
<evidence type="ECO:0000256" key="1">
    <source>
        <dbReference type="ARBA" id="ARBA00004123"/>
    </source>
</evidence>
<evidence type="ECO:0000256" key="4">
    <source>
        <dbReference type="ARBA" id="ARBA00023015"/>
    </source>
</evidence>
<feature type="compositionally biased region" description="Low complexity" evidence="10">
    <location>
        <begin position="204"/>
        <end position="218"/>
    </location>
</feature>
<comment type="similarity">
    <text evidence="2 9">Belongs to the Mediator complex subunit 5 family.</text>
</comment>
<evidence type="ECO:0000256" key="8">
    <source>
        <dbReference type="ARBA" id="ARBA00031256"/>
    </source>
</evidence>
<comment type="function">
    <text evidence="9">Component of the Mediator complex, a coactivator involved in the regulated transcription of nearly all RNA polymerase II-dependent genes. Mediator functions as a bridge to convey information from gene-specific regulatory proteins to the basal RNA polymerase II transcription machinery. Mediator is recruited to promoters by direct interactions with regulatory proteins and serves as a scaffold for the assembly of a functional preinitiation complex with RNA polymerase II and the general transcription factors.</text>
</comment>
<evidence type="ECO:0000256" key="3">
    <source>
        <dbReference type="ARBA" id="ARBA00020628"/>
    </source>
</evidence>
<dbReference type="VEuPathDB" id="FungiDB:DIURU_003360"/>
<proteinExistence type="inferred from homology"/>
<evidence type="ECO:0000256" key="10">
    <source>
        <dbReference type="SAM" id="MobiDB-lite"/>
    </source>
</evidence>
<evidence type="ECO:0000256" key="9">
    <source>
        <dbReference type="RuleBase" id="RU364142"/>
    </source>
</evidence>
<accession>A0A642UKR3</accession>
<dbReference type="PANTHER" id="PTHR35784">
    <property type="entry name" value="MEDIATOR OF RNA POLYMERASE II TRANSCRIPTION SUBUNIT 5"/>
    <property type="match status" value="1"/>
</dbReference>
<sequence length="960" mass="109653">MSVSDLAQVVVRATDRRIPPKVFISLVSQITRRRSVSDAEVEASMLEIASEDADTQVKLVLEWAFSDGNRLAQIFRCLPQIPWSSQTHYLRALPNSVPSSAKFTFLNEIYPQYLKAVVDRLQTTANISETDKFLITLVFVTDIFYSRDGIAPSGDLATKLRDLGYKLVTYADKHDLREVATMINSFLHRQLGKSSSADPFTPNSSGSSSVTKTSKGSSIFKMSPERQLRRYRSSSFYWFLINMKQVRTTTTPQGFLQEYLNQFIDPSRHKDGTYIASELIRSNFVGISFCILNNESRYSIFNWKNFITSRLPKILALLSVDSLEPIIISVFSRLGEPASSVLGSMVIGKARQYDLRQAFVKGCVLSKLLSIHSFQKIFPLEKNQSLVSELGQTNVDFDFNAKFNETLLQTNPEFTSLEESGLFEFMDSLVVPLEFSVSRQLDFSNTVLRVTDELIEKRDNARLFRLLVSLFHNINVLNLVVYNVTPRALINKLIDYLDRDSFNFEDEENFQEHYSYFGVILVAVIAMVELFHLDMSHFVVKGSFVMDYLNNFYFRLCDNMSDRIAVAKPDEDDQIILTNYNQLFNNWVNALFDDSNDGLSDDLIKSISVKQIYQLIPVLYQQAIIAGHTGQLTFAVLNNGIDYLSQGFLIPATVSIINWLLKMITLDGNNDSLYIDVLNALFQSNMQDVDTSKHIFKLVITVTGSNVLQTLKLVADWEKSNKIKDLINSITQYLDLSYIDNHLSFKQEIETGSILAQQFRNLMMYTMINDTMSLVPLNITFIWTYLETNSTAIVETMVDEMALFLKNNSDDSKTYINVGSYLLVVTSVYSVEDKEHWLEVLSSPPPRKADAVKSEIESTHVNKSRFSLEMDRHYSSIFNEKKTDDDMFDMMEDDGLFNESKKRIPTSECLTKLQKLRQRQVNAMAAIQEMRIQASPDDGNFKALGLFVERVIDQLNNFYI</sequence>
<feature type="compositionally biased region" description="Polar residues" evidence="10">
    <location>
        <begin position="192"/>
        <end position="203"/>
    </location>
</feature>
<dbReference type="AlphaFoldDB" id="A0A642UKR3"/>
<comment type="subunit">
    <text evidence="9">Component of the Mediator complex.</text>
</comment>
<feature type="region of interest" description="Disordered" evidence="10">
    <location>
        <begin position="192"/>
        <end position="218"/>
    </location>
</feature>
<comment type="subcellular location">
    <subcellularLocation>
        <location evidence="1 9">Nucleus</location>
    </subcellularLocation>
</comment>
<protein>
    <recommendedName>
        <fullName evidence="3 9">Mediator of RNA polymerase II transcription subunit 5</fullName>
    </recommendedName>
    <alternativeName>
        <fullName evidence="8 9">Mediator complex subunit 5</fullName>
    </alternativeName>
</protein>
<dbReference type="Pfam" id="PF08689">
    <property type="entry name" value="Med5"/>
    <property type="match status" value="1"/>
</dbReference>
<keyword evidence="12" id="KW-1185">Reference proteome</keyword>
<dbReference type="EMBL" id="SWFT01000105">
    <property type="protein sequence ID" value="KAA8900990.1"/>
    <property type="molecule type" value="Genomic_DNA"/>
</dbReference>
<dbReference type="GO" id="GO:0006357">
    <property type="term" value="P:regulation of transcription by RNA polymerase II"/>
    <property type="evidence" value="ECO:0007669"/>
    <property type="project" value="InterPro"/>
</dbReference>
<dbReference type="Proteomes" id="UP000449547">
    <property type="component" value="Unassembled WGS sequence"/>
</dbReference>
<evidence type="ECO:0000256" key="7">
    <source>
        <dbReference type="ARBA" id="ARBA00023242"/>
    </source>
</evidence>
<organism evidence="11 12">
    <name type="scientific">Diutina rugosa</name>
    <name type="common">Yeast</name>
    <name type="synonym">Candida rugosa</name>
    <dbReference type="NCBI Taxonomy" id="5481"/>
    <lineage>
        <taxon>Eukaryota</taxon>
        <taxon>Fungi</taxon>
        <taxon>Dikarya</taxon>
        <taxon>Ascomycota</taxon>
        <taxon>Saccharomycotina</taxon>
        <taxon>Pichiomycetes</taxon>
        <taxon>Debaryomycetaceae</taxon>
        <taxon>Diutina</taxon>
    </lineage>
</organism>
<evidence type="ECO:0000313" key="11">
    <source>
        <dbReference type="EMBL" id="KAA8900990.1"/>
    </source>
</evidence>
<evidence type="ECO:0000256" key="2">
    <source>
        <dbReference type="ARBA" id="ARBA00008782"/>
    </source>
</evidence>
<dbReference type="OrthoDB" id="5322661at2759"/>
<dbReference type="InterPro" id="IPR014801">
    <property type="entry name" value="Mediator_Med5_fun"/>
</dbReference>
<dbReference type="GO" id="GO:0016592">
    <property type="term" value="C:mediator complex"/>
    <property type="evidence" value="ECO:0007669"/>
    <property type="project" value="InterPro"/>
</dbReference>
<dbReference type="GO" id="GO:0003712">
    <property type="term" value="F:transcription coregulator activity"/>
    <property type="evidence" value="ECO:0007669"/>
    <property type="project" value="InterPro"/>
</dbReference>